<dbReference type="AlphaFoldDB" id="A0A0R1U524"/>
<dbReference type="RefSeq" id="WP_025087625.1">
    <property type="nucleotide sequence ID" value="NZ_AZFT01000031.1"/>
</dbReference>
<name>A0A0R1U524_9LACO</name>
<dbReference type="SUPFAM" id="SSF53822">
    <property type="entry name" value="Periplasmic binding protein-like I"/>
    <property type="match status" value="1"/>
</dbReference>
<dbReference type="NCBIfam" id="NF041285">
    <property type="entry name" value="ABC_SBP_TrpX"/>
    <property type="match status" value="1"/>
</dbReference>
<dbReference type="InterPro" id="IPR047776">
    <property type="entry name" value="ABC_SBP_TrpX-like"/>
</dbReference>
<dbReference type="EMBL" id="AZFT01000031">
    <property type="protein sequence ID" value="KRL86117.1"/>
    <property type="molecule type" value="Genomic_DNA"/>
</dbReference>
<evidence type="ECO:0000313" key="1">
    <source>
        <dbReference type="EMBL" id="KRL86117.1"/>
    </source>
</evidence>
<dbReference type="eggNOG" id="COG2984">
    <property type="taxonomic scope" value="Bacteria"/>
</dbReference>
<dbReference type="InterPro" id="IPR007487">
    <property type="entry name" value="ABC_transpt-TYRBP-like"/>
</dbReference>
<keyword evidence="2" id="KW-1185">Reference proteome</keyword>
<proteinExistence type="predicted"/>
<dbReference type="OrthoDB" id="9776955at2"/>
<dbReference type="PANTHER" id="PTHR35271:SF1">
    <property type="entry name" value="ABC TRANSPORTER, SUBSTRATE-BINDING LIPOPROTEIN"/>
    <property type="match status" value="1"/>
</dbReference>
<dbReference type="Gene3D" id="3.40.50.2300">
    <property type="match status" value="2"/>
</dbReference>
<dbReference type="Proteomes" id="UP000051324">
    <property type="component" value="Unassembled WGS sequence"/>
</dbReference>
<dbReference type="InterPro" id="IPR028082">
    <property type="entry name" value="Peripla_BP_I"/>
</dbReference>
<comment type="caution">
    <text evidence="1">The sequence shown here is derived from an EMBL/GenBank/DDBJ whole genome shotgun (WGS) entry which is preliminary data.</text>
</comment>
<protein>
    <submittedName>
        <fullName evidence="1">ABC superfamily ATP binding cassette transporter, binding protein</fullName>
    </submittedName>
</protein>
<dbReference type="PATRIC" id="fig|1423724.4.peg.2055"/>
<evidence type="ECO:0000313" key="2">
    <source>
        <dbReference type="Proteomes" id="UP000051324"/>
    </source>
</evidence>
<sequence length="329" mass="35016">MKRLISTIIILFAFLVFAFFHSTSSSKKSSIPTVGILQLTSHPALDEIHRGIIAGLKENGYVNGKTVKIDFQNAQNDQSNLKSMSQKFKDENAAVMIGIATAAAQSLANVTSTTPIVMGAISDPVGAGLVKSLSHPGGNITGVMHKEPIDRQVKLIKQLMPNVTTIGVLHTSSDDSSASEVKEFTKLAKKAGITVKDYTVTSTNDIAQVSATMASAVQAIYIPNDNTVASGFQTVLKNANQYNIPIFPSTSEMTQQGGLATVSVSQYELGKMTGQMAAEILNGKSPATMAVRYPKNGTIYLNQKQAKKLGITIPSSLLKEATKKGVVIK</sequence>
<dbReference type="CDD" id="cd06325">
    <property type="entry name" value="PBP1_ABC_unchar_transporter"/>
    <property type="match status" value="1"/>
</dbReference>
<dbReference type="STRING" id="1423724.FC32_GL001971"/>
<reference evidence="1 2" key="1">
    <citation type="journal article" date="2015" name="Genome Announc.">
        <title>Expanding the biotechnology potential of lactobacilli through comparative genomics of 213 strains and associated genera.</title>
        <authorList>
            <person name="Sun Z."/>
            <person name="Harris H.M."/>
            <person name="McCann A."/>
            <person name="Guo C."/>
            <person name="Argimon S."/>
            <person name="Zhang W."/>
            <person name="Yang X."/>
            <person name="Jeffery I.B."/>
            <person name="Cooney J.C."/>
            <person name="Kagawa T.F."/>
            <person name="Liu W."/>
            <person name="Song Y."/>
            <person name="Salvetti E."/>
            <person name="Wrobel A."/>
            <person name="Rasinkangas P."/>
            <person name="Parkhill J."/>
            <person name="Rea M.C."/>
            <person name="O'Sullivan O."/>
            <person name="Ritari J."/>
            <person name="Douillard F.P."/>
            <person name="Paul Ross R."/>
            <person name="Yang R."/>
            <person name="Briner A.E."/>
            <person name="Felis G.E."/>
            <person name="de Vos W.M."/>
            <person name="Barrangou R."/>
            <person name="Klaenhammer T.R."/>
            <person name="Caufield P.W."/>
            <person name="Cui Y."/>
            <person name="Zhang H."/>
            <person name="O'Toole P.W."/>
        </authorList>
    </citation>
    <scope>NUCLEOTIDE SEQUENCE [LARGE SCALE GENOMIC DNA]</scope>
    <source>
        <strain evidence="1 2">DSM 16634</strain>
    </source>
</reference>
<gene>
    <name evidence="1" type="ORF">FC32_GL001971</name>
</gene>
<dbReference type="PANTHER" id="PTHR35271">
    <property type="entry name" value="ABC TRANSPORTER, SUBSTRATE-BINDING LIPOPROTEIN-RELATED"/>
    <property type="match status" value="1"/>
</dbReference>
<accession>A0A0R1U524</accession>
<organism evidence="1 2">
    <name type="scientific">Ligilactobacillus apodemi DSM 16634 = JCM 16172</name>
    <dbReference type="NCBI Taxonomy" id="1423724"/>
    <lineage>
        <taxon>Bacteria</taxon>
        <taxon>Bacillati</taxon>
        <taxon>Bacillota</taxon>
        <taxon>Bacilli</taxon>
        <taxon>Lactobacillales</taxon>
        <taxon>Lactobacillaceae</taxon>
        <taxon>Ligilactobacillus</taxon>
    </lineage>
</organism>
<dbReference type="Pfam" id="PF04392">
    <property type="entry name" value="ABC_sub_bind"/>
    <property type="match status" value="1"/>
</dbReference>